<protein>
    <submittedName>
        <fullName evidence="1">Uncharacterized protein</fullName>
    </submittedName>
</protein>
<dbReference type="Proteomes" id="UP000001025">
    <property type="component" value="Chromosome"/>
</dbReference>
<dbReference type="AlphaFoldDB" id="Q7UFE3"/>
<dbReference type="InParanoid" id="Q7UFE3"/>
<evidence type="ECO:0000313" key="1">
    <source>
        <dbReference type="EMBL" id="CAD78739.1"/>
    </source>
</evidence>
<accession>Q7UFE3</accession>
<reference evidence="1 2" key="1">
    <citation type="journal article" date="2003" name="Proc. Natl. Acad. Sci. U.S.A.">
        <title>Complete genome sequence of the marine planctomycete Pirellula sp. strain 1.</title>
        <authorList>
            <person name="Gloeckner F.O."/>
            <person name="Kube M."/>
            <person name="Bauer M."/>
            <person name="Teeling H."/>
            <person name="Lombardot T."/>
            <person name="Ludwig W."/>
            <person name="Gade D."/>
            <person name="Beck A."/>
            <person name="Borzym K."/>
            <person name="Heitmann K."/>
            <person name="Rabus R."/>
            <person name="Schlesner H."/>
            <person name="Amann R."/>
            <person name="Reinhardt R."/>
        </authorList>
    </citation>
    <scope>NUCLEOTIDE SEQUENCE [LARGE SCALE GENOMIC DNA]</scope>
    <source>
        <strain evidence="2">DSM 10527 / NCIMB 13988 / SH1</strain>
    </source>
</reference>
<gene>
    <name evidence="1" type="ordered locus">RB10167</name>
</gene>
<organism evidence="1 2">
    <name type="scientific">Rhodopirellula baltica (strain DSM 10527 / NCIMB 13988 / SH1)</name>
    <dbReference type="NCBI Taxonomy" id="243090"/>
    <lineage>
        <taxon>Bacteria</taxon>
        <taxon>Pseudomonadati</taxon>
        <taxon>Planctomycetota</taxon>
        <taxon>Planctomycetia</taxon>
        <taxon>Pirellulales</taxon>
        <taxon>Pirellulaceae</taxon>
        <taxon>Rhodopirellula</taxon>
    </lineage>
</organism>
<dbReference type="EnsemblBacteria" id="CAD78739">
    <property type="protein sequence ID" value="CAD78739"/>
    <property type="gene ID" value="RB10167"/>
</dbReference>
<dbReference type="EMBL" id="BX294151">
    <property type="protein sequence ID" value="CAD78739.1"/>
    <property type="molecule type" value="Genomic_DNA"/>
</dbReference>
<dbReference type="KEGG" id="rba:RB10167"/>
<sequence>MTPWRFLAGGVIPSGEDRSSVVACALASHTVDLTGRLKGSSDRCSDRMPVPCHCLILER</sequence>
<name>Q7UFE3_RHOBA</name>
<dbReference type="HOGENOM" id="CLU_2957628_0_0_0"/>
<keyword evidence="2" id="KW-1185">Reference proteome</keyword>
<dbReference type="STRING" id="243090.RB10167"/>
<proteinExistence type="predicted"/>
<evidence type="ECO:0000313" key="2">
    <source>
        <dbReference type="Proteomes" id="UP000001025"/>
    </source>
</evidence>